<dbReference type="PANTHER" id="PTHR16071">
    <property type="entry name" value="CHROMOSOME 1 OPEN READING FRAME 112"/>
    <property type="match status" value="1"/>
</dbReference>
<dbReference type="GO" id="GO:0051233">
    <property type="term" value="C:spindle midzone"/>
    <property type="evidence" value="ECO:0007669"/>
    <property type="project" value="Ensembl"/>
</dbReference>
<dbReference type="GO" id="GO:0036297">
    <property type="term" value="P:interstrand cross-link repair"/>
    <property type="evidence" value="ECO:0007669"/>
    <property type="project" value="Ensembl"/>
</dbReference>
<dbReference type="GO" id="GO:0019901">
    <property type="term" value="F:protein kinase binding"/>
    <property type="evidence" value="ECO:0007669"/>
    <property type="project" value="Ensembl"/>
</dbReference>
<dbReference type="GO" id="GO:0000776">
    <property type="term" value="C:kinetochore"/>
    <property type="evidence" value="ECO:0007669"/>
    <property type="project" value="Ensembl"/>
</dbReference>
<evidence type="ECO:0000313" key="2">
    <source>
        <dbReference type="Ensembl" id="ENSPMRP00000008740.1"/>
    </source>
</evidence>
<sequence length="905" mass="101581">MSQVEPETLPPPLSEVEGRASELGLGQLPTALPRLISMYQTSDSWTQRIGVLRILTEQFLPRINLSELEQAFFSKILPKTVQLFDLLIYELSHQATSVTSHNVELRETLRNHLQTLVHVLEALTGSVRHICTVQDVVPLEHVYSLPSSILHVIKNTFVHCKNSESLYSECLHLFSDLLQSLFKAAYALQKQFMELLEMVSVNSCAAEDSIAIIASAVHTLLEICSAISSIDHALHANTWKFIIRQSLKHKSLIKNSLKHSDILSGLCEDILFSFQSCLQLAEQMKRSGTEESIDCKLFQRTVKLCRFLANSLVHYTKEFTPFLADSCCQLHQTYLQIYSKFPPSLYAPAISKSHQDEIAREFLVTLDSLLPHLLSFRPFLEVALSKISELSPELHFPQCRLLLSVMDKLPSQPQDVQALWNTGSQLPEEIPRVSLFAALFLSLQQCPGELFLPVSLPAAMGTGQAEDLVTFYHYVCVHLCAFITSLSVSHFHLLECSLLEAVLGSNTITALLAMDVWCFLARYGRADLCAHHAFIIAHLIKACPAEHFQVSLLGVLLRRLLFLMTADHQVRFTQQFPSRVTENLILWQHLSLQALIPPLRQQVAHELFVAGFAQCQEWLSSKRSLEELPQVNTALSALLSLCQTAGKSLEVGQQTALVGIVGQFLVVLPATQVSSLPFLQQTFSLVLRLMQFFIQILEPQLLIQILTLQTSLLQLNPPDHVLTAILDFLSSMGVPIIPPEFQEQILSKLSYLFSSLLANSSWLIHQHAIEAFTQFAQETSHEAILSQCLNSEEIKSKVVGFLSKTRLVEESAEARAERMKEENVRLKCHLREATADRQRSLTSEPSPKRTCYSASEEQYKSAIDAAGRTLEVLKALLQKGPPPIWFANKLETLQMTLNSLKNSIS</sequence>
<dbReference type="OrthoDB" id="6088000at2759"/>
<evidence type="ECO:0000313" key="3">
    <source>
        <dbReference type="Proteomes" id="UP000472272"/>
    </source>
</evidence>
<feature type="coiled-coil region" evidence="1">
    <location>
        <begin position="802"/>
        <end position="836"/>
    </location>
</feature>
<reference evidence="2 3" key="1">
    <citation type="journal article" date="2019" name="Proc. Natl. Acad. Sci. U.S.A.">
        <title>Regulatory changes in pterin and carotenoid genes underlie balanced color polymorphisms in the wall lizard.</title>
        <authorList>
            <person name="Andrade P."/>
            <person name="Pinho C."/>
            <person name="Perez I de Lanuza G."/>
            <person name="Afonso S."/>
            <person name="Brejcha J."/>
            <person name="Rubin C.J."/>
            <person name="Wallerman O."/>
            <person name="Pereira P."/>
            <person name="Sabatino S.J."/>
            <person name="Bellati A."/>
            <person name="Pellitteri-Rosa D."/>
            <person name="Bosakova Z."/>
            <person name="Bunikis I."/>
            <person name="Carretero M.A."/>
            <person name="Feiner N."/>
            <person name="Marsik P."/>
            <person name="Pauperio F."/>
            <person name="Salvi D."/>
            <person name="Soler L."/>
            <person name="While G.M."/>
            <person name="Uller T."/>
            <person name="Font E."/>
            <person name="Andersson L."/>
            <person name="Carneiro M."/>
        </authorList>
    </citation>
    <scope>NUCLEOTIDE SEQUENCE</scope>
</reference>
<accession>A0A670IA42</accession>
<reference evidence="2" key="2">
    <citation type="submission" date="2025-08" db="UniProtKB">
        <authorList>
            <consortium name="Ensembl"/>
        </authorList>
    </citation>
    <scope>IDENTIFICATION</scope>
</reference>
<dbReference type="AlphaFoldDB" id="A0A670IA42"/>
<dbReference type="GO" id="GO:0005730">
    <property type="term" value="C:nucleolus"/>
    <property type="evidence" value="ECO:0007669"/>
    <property type="project" value="Ensembl"/>
</dbReference>
<dbReference type="GO" id="GO:0030496">
    <property type="term" value="C:midbody"/>
    <property type="evidence" value="ECO:0007669"/>
    <property type="project" value="Ensembl"/>
</dbReference>
<proteinExistence type="predicted"/>
<dbReference type="GO" id="GO:0000278">
    <property type="term" value="P:mitotic cell cycle"/>
    <property type="evidence" value="ECO:0007669"/>
    <property type="project" value="Ensembl"/>
</dbReference>
<protein>
    <submittedName>
        <fullName evidence="2">FIGNL1 interacting regulator of recombination and mitosis</fullName>
    </submittedName>
</protein>
<reference evidence="2" key="3">
    <citation type="submission" date="2025-09" db="UniProtKB">
        <authorList>
            <consortium name="Ensembl"/>
        </authorList>
    </citation>
    <scope>IDENTIFICATION</scope>
</reference>
<name>A0A670IA42_PODMU</name>
<organism evidence="2 3">
    <name type="scientific">Podarcis muralis</name>
    <name type="common">Wall lizard</name>
    <name type="synonym">Lacerta muralis</name>
    <dbReference type="NCBI Taxonomy" id="64176"/>
    <lineage>
        <taxon>Eukaryota</taxon>
        <taxon>Metazoa</taxon>
        <taxon>Chordata</taxon>
        <taxon>Craniata</taxon>
        <taxon>Vertebrata</taxon>
        <taxon>Euteleostomi</taxon>
        <taxon>Lepidosauria</taxon>
        <taxon>Squamata</taxon>
        <taxon>Bifurcata</taxon>
        <taxon>Unidentata</taxon>
        <taxon>Episquamata</taxon>
        <taxon>Laterata</taxon>
        <taxon>Lacertibaenia</taxon>
        <taxon>Lacertidae</taxon>
        <taxon>Podarcis</taxon>
    </lineage>
</organism>
<gene>
    <name evidence="2" type="primary">FIRRM</name>
</gene>
<keyword evidence="3" id="KW-1185">Reference proteome</keyword>
<dbReference type="PANTHER" id="PTHR16071:SF2">
    <property type="entry name" value="FIGNL1-INTERACTING REGULATOR OF RECOMBINATION AND MITOSIS"/>
    <property type="match status" value="1"/>
</dbReference>
<keyword evidence="1" id="KW-0175">Coiled coil</keyword>
<dbReference type="Ensembl" id="ENSPMRT00000009339.1">
    <property type="protein sequence ID" value="ENSPMRP00000008740.1"/>
    <property type="gene ID" value="ENSPMRG00000005884.1"/>
</dbReference>
<dbReference type="GO" id="GO:0005654">
    <property type="term" value="C:nucleoplasm"/>
    <property type="evidence" value="ECO:0007669"/>
    <property type="project" value="Ensembl"/>
</dbReference>
<evidence type="ECO:0000256" key="1">
    <source>
        <dbReference type="SAM" id="Coils"/>
    </source>
</evidence>
<dbReference type="OMA" id="PCVQQTF"/>
<dbReference type="GeneTree" id="ENSGT00390000004791"/>
<dbReference type="InterPro" id="IPR027902">
    <property type="entry name" value="DUF4487"/>
</dbReference>
<dbReference type="Proteomes" id="UP000472272">
    <property type="component" value="Chromosome 6"/>
</dbReference>
<dbReference type="GO" id="GO:0007059">
    <property type="term" value="P:chromosome segregation"/>
    <property type="evidence" value="ECO:0007669"/>
    <property type="project" value="Ensembl"/>
</dbReference>
<dbReference type="Pfam" id="PF14868">
    <property type="entry name" value="DUF4487"/>
    <property type="match status" value="1"/>
</dbReference>